<dbReference type="Pfam" id="PF00753">
    <property type="entry name" value="Lactamase_B"/>
    <property type="match status" value="1"/>
</dbReference>
<protein>
    <submittedName>
        <fullName evidence="6">MBL fold metallo-hydrolase</fullName>
    </submittedName>
</protein>
<evidence type="ECO:0000256" key="2">
    <source>
        <dbReference type="ARBA" id="ARBA00022723"/>
    </source>
</evidence>
<dbReference type="AlphaFoldDB" id="A0A932GR70"/>
<comment type="caution">
    <text evidence="6">The sequence shown here is derived from an EMBL/GenBank/DDBJ whole genome shotgun (WGS) entry which is preliminary data.</text>
</comment>
<dbReference type="InterPro" id="IPR036866">
    <property type="entry name" value="RibonucZ/Hydroxyglut_hydro"/>
</dbReference>
<dbReference type="GO" id="GO:0046872">
    <property type="term" value="F:metal ion binding"/>
    <property type="evidence" value="ECO:0007669"/>
    <property type="project" value="UniProtKB-KW"/>
</dbReference>
<evidence type="ECO:0000256" key="3">
    <source>
        <dbReference type="ARBA" id="ARBA00022801"/>
    </source>
</evidence>
<comment type="cofactor">
    <cofactor evidence="1">
        <name>Zn(2+)</name>
        <dbReference type="ChEBI" id="CHEBI:29105"/>
    </cofactor>
</comment>
<feature type="domain" description="Metallo-beta-lactamase" evidence="5">
    <location>
        <begin position="12"/>
        <end position="189"/>
    </location>
</feature>
<accession>A0A932GR70</accession>
<proteinExistence type="predicted"/>
<sequence length="210" mass="22783">MIIECLTVGPFAENTYLLGDEDSRDAYVIDPGGDTDRILRLVSNHGLTLRGIINTHGHIDHIAGVQELKDRTGIPFAIHEQELFTLENAPQAAALFGMFNLRKPEVDRFLQDGELLSLGNKTIQVVATPGHSLGGVSFHIENSIFVGDALFAGSIGRTDFPGGDYQTLISSIKNRILTLPDDAIVYSGHGPETTVGWERRTNPFLTGGVS</sequence>
<reference evidence="6" key="1">
    <citation type="submission" date="2020-07" db="EMBL/GenBank/DDBJ databases">
        <title>Huge and variable diversity of episymbiotic CPR bacteria and DPANN archaea in groundwater ecosystems.</title>
        <authorList>
            <person name="He C.Y."/>
            <person name="Keren R."/>
            <person name="Whittaker M."/>
            <person name="Farag I.F."/>
            <person name="Doudna J."/>
            <person name="Cate J.H.D."/>
            <person name="Banfield J.F."/>
        </authorList>
    </citation>
    <scope>NUCLEOTIDE SEQUENCE</scope>
    <source>
        <strain evidence="6">NC_groundwater_717_Ag_S-0.2um_59_8</strain>
    </source>
</reference>
<dbReference type="Gene3D" id="3.60.15.10">
    <property type="entry name" value="Ribonuclease Z/Hydroxyacylglutathione hydrolase-like"/>
    <property type="match status" value="1"/>
</dbReference>
<dbReference type="EMBL" id="JACPSX010000200">
    <property type="protein sequence ID" value="MBI3015450.1"/>
    <property type="molecule type" value="Genomic_DNA"/>
</dbReference>
<evidence type="ECO:0000256" key="4">
    <source>
        <dbReference type="ARBA" id="ARBA00022833"/>
    </source>
</evidence>
<evidence type="ECO:0000313" key="6">
    <source>
        <dbReference type="EMBL" id="MBI3015450.1"/>
    </source>
</evidence>
<dbReference type="SUPFAM" id="SSF56281">
    <property type="entry name" value="Metallo-hydrolase/oxidoreductase"/>
    <property type="match status" value="1"/>
</dbReference>
<keyword evidence="3" id="KW-0378">Hydrolase</keyword>
<organism evidence="6 7">
    <name type="scientific">Tectimicrobiota bacterium</name>
    <dbReference type="NCBI Taxonomy" id="2528274"/>
    <lineage>
        <taxon>Bacteria</taxon>
        <taxon>Pseudomonadati</taxon>
        <taxon>Nitrospinota/Tectimicrobiota group</taxon>
        <taxon>Candidatus Tectimicrobiota</taxon>
    </lineage>
</organism>
<dbReference type="PANTHER" id="PTHR46233">
    <property type="entry name" value="HYDROXYACYLGLUTATHIONE HYDROLASE GLOC"/>
    <property type="match status" value="1"/>
</dbReference>
<dbReference type="Proteomes" id="UP000741360">
    <property type="component" value="Unassembled WGS sequence"/>
</dbReference>
<evidence type="ECO:0000313" key="7">
    <source>
        <dbReference type="Proteomes" id="UP000741360"/>
    </source>
</evidence>
<dbReference type="InterPro" id="IPR001279">
    <property type="entry name" value="Metallo-B-lactamas"/>
</dbReference>
<name>A0A932GR70_UNCTE</name>
<dbReference type="InterPro" id="IPR051453">
    <property type="entry name" value="MBL_Glyoxalase_II"/>
</dbReference>
<dbReference type="SMART" id="SM00849">
    <property type="entry name" value="Lactamase_B"/>
    <property type="match status" value="1"/>
</dbReference>
<gene>
    <name evidence="6" type="ORF">HYY65_10400</name>
</gene>
<evidence type="ECO:0000259" key="5">
    <source>
        <dbReference type="SMART" id="SM00849"/>
    </source>
</evidence>
<keyword evidence="2" id="KW-0479">Metal-binding</keyword>
<dbReference type="GO" id="GO:0016787">
    <property type="term" value="F:hydrolase activity"/>
    <property type="evidence" value="ECO:0007669"/>
    <property type="project" value="UniProtKB-KW"/>
</dbReference>
<keyword evidence="4" id="KW-0862">Zinc</keyword>
<dbReference type="PANTHER" id="PTHR46233:SF3">
    <property type="entry name" value="HYDROXYACYLGLUTATHIONE HYDROLASE GLOC"/>
    <property type="match status" value="1"/>
</dbReference>
<evidence type="ECO:0000256" key="1">
    <source>
        <dbReference type="ARBA" id="ARBA00001947"/>
    </source>
</evidence>